<evidence type="ECO:0000256" key="1">
    <source>
        <dbReference type="ARBA" id="ARBA00004123"/>
    </source>
</evidence>
<protein>
    <submittedName>
        <fullName evidence="9">CT20-domain-containing protein</fullName>
    </submittedName>
</protein>
<dbReference type="PANTHER" id="PTHR13581:SF5">
    <property type="entry name" value="MRG_MORF4L-BINDING PROTEIN"/>
    <property type="match status" value="1"/>
</dbReference>
<evidence type="ECO:0000256" key="6">
    <source>
        <dbReference type="ARBA" id="ARBA00023242"/>
    </source>
</evidence>
<evidence type="ECO:0000313" key="9">
    <source>
        <dbReference type="EMBL" id="PMD23306.1"/>
    </source>
</evidence>
<accession>A0A2J6QAN1</accession>
<reference evidence="9 10" key="1">
    <citation type="submission" date="2016-05" db="EMBL/GenBank/DDBJ databases">
        <title>A degradative enzymes factory behind the ericoid mycorrhizal symbiosis.</title>
        <authorList>
            <consortium name="DOE Joint Genome Institute"/>
            <person name="Martino E."/>
            <person name="Morin E."/>
            <person name="Grelet G."/>
            <person name="Kuo A."/>
            <person name="Kohler A."/>
            <person name="Daghino S."/>
            <person name="Barry K."/>
            <person name="Choi C."/>
            <person name="Cichocki N."/>
            <person name="Clum A."/>
            <person name="Copeland A."/>
            <person name="Hainaut M."/>
            <person name="Haridas S."/>
            <person name="Labutti K."/>
            <person name="Lindquist E."/>
            <person name="Lipzen A."/>
            <person name="Khouja H.-R."/>
            <person name="Murat C."/>
            <person name="Ohm R."/>
            <person name="Olson A."/>
            <person name="Spatafora J."/>
            <person name="Veneault-Fourrey C."/>
            <person name="Henrissat B."/>
            <person name="Grigoriev I."/>
            <person name="Martin F."/>
            <person name="Perotto S."/>
        </authorList>
    </citation>
    <scope>NUCLEOTIDE SEQUENCE [LARGE SCALE GENOMIC DNA]</scope>
    <source>
        <strain evidence="9 10">UAMH 7357</strain>
    </source>
</reference>
<dbReference type="GO" id="GO:0006325">
    <property type="term" value="P:chromatin organization"/>
    <property type="evidence" value="ECO:0007669"/>
    <property type="project" value="UniProtKB-KW"/>
</dbReference>
<dbReference type="InterPro" id="IPR012423">
    <property type="entry name" value="Eaf7/MRGBP"/>
</dbReference>
<keyword evidence="10" id="KW-1185">Reference proteome</keyword>
<feature type="compositionally biased region" description="Acidic residues" evidence="8">
    <location>
        <begin position="236"/>
        <end position="261"/>
    </location>
</feature>
<organism evidence="9 10">
    <name type="scientific">Hyaloscypha hepaticicola</name>
    <dbReference type="NCBI Taxonomy" id="2082293"/>
    <lineage>
        <taxon>Eukaryota</taxon>
        <taxon>Fungi</taxon>
        <taxon>Dikarya</taxon>
        <taxon>Ascomycota</taxon>
        <taxon>Pezizomycotina</taxon>
        <taxon>Leotiomycetes</taxon>
        <taxon>Helotiales</taxon>
        <taxon>Hyaloscyphaceae</taxon>
        <taxon>Hyaloscypha</taxon>
    </lineage>
</organism>
<proteinExistence type="inferred from homology"/>
<evidence type="ECO:0000256" key="7">
    <source>
        <dbReference type="ARBA" id="ARBA00025178"/>
    </source>
</evidence>
<evidence type="ECO:0000256" key="3">
    <source>
        <dbReference type="ARBA" id="ARBA00022853"/>
    </source>
</evidence>
<evidence type="ECO:0000313" key="10">
    <source>
        <dbReference type="Proteomes" id="UP000235672"/>
    </source>
</evidence>
<feature type="region of interest" description="Disordered" evidence="8">
    <location>
        <begin position="139"/>
        <end position="288"/>
    </location>
</feature>
<dbReference type="GO" id="GO:0035267">
    <property type="term" value="C:NuA4 histone acetyltransferase complex"/>
    <property type="evidence" value="ECO:0007669"/>
    <property type="project" value="TreeGrafter"/>
</dbReference>
<dbReference type="EMBL" id="KZ613475">
    <property type="protein sequence ID" value="PMD23306.1"/>
    <property type="molecule type" value="Genomic_DNA"/>
</dbReference>
<comment type="similarity">
    <text evidence="2">Belongs to the EAF7 family.</text>
</comment>
<comment type="function">
    <text evidence="7">Component of the NuA4 histone acetyltransferase complex which is involved in transcriptional activation of selected genes principally by acetylation of nucleosomal histone H4 and H2A. The NuA4 complex is also involved in DNA repair.</text>
</comment>
<dbReference type="GO" id="GO:0005634">
    <property type="term" value="C:nucleus"/>
    <property type="evidence" value="ECO:0007669"/>
    <property type="project" value="UniProtKB-SubCell"/>
</dbReference>
<feature type="compositionally biased region" description="Low complexity" evidence="8">
    <location>
        <begin position="9"/>
        <end position="18"/>
    </location>
</feature>
<evidence type="ECO:0000256" key="5">
    <source>
        <dbReference type="ARBA" id="ARBA00023163"/>
    </source>
</evidence>
<evidence type="ECO:0000256" key="8">
    <source>
        <dbReference type="SAM" id="MobiDB-lite"/>
    </source>
</evidence>
<keyword evidence="6" id="KW-0539">Nucleus</keyword>
<dbReference type="AlphaFoldDB" id="A0A2J6QAN1"/>
<name>A0A2J6QAN1_9HELO</name>
<feature type="region of interest" description="Disordered" evidence="8">
    <location>
        <begin position="1"/>
        <end position="40"/>
    </location>
</feature>
<evidence type="ECO:0000256" key="2">
    <source>
        <dbReference type="ARBA" id="ARBA00007117"/>
    </source>
</evidence>
<keyword evidence="5" id="KW-0804">Transcription</keyword>
<keyword evidence="4" id="KW-0805">Transcription regulation</keyword>
<dbReference type="Proteomes" id="UP000235672">
    <property type="component" value="Unassembled WGS sequence"/>
</dbReference>
<evidence type="ECO:0000256" key="4">
    <source>
        <dbReference type="ARBA" id="ARBA00023015"/>
    </source>
</evidence>
<dbReference type="Pfam" id="PF07904">
    <property type="entry name" value="Eaf7"/>
    <property type="match status" value="1"/>
</dbReference>
<sequence length="288" mass="32067">MPPKKKARAATAAASTPTADEEAMAIDTPQPQTEEPPKPAYDILKDPWTDEQETSLFKGIIKWKPAGMHKHFRMIALSEHLRNHGYDPTVEKHTRIPGIWEKLGTLYALPIIDDRENSFEYEDPGKFLEFKLPEEDYDEPTFMKGKHRESSETSSSPPRLGRSPSPEPQGLRKRKRADTVTAKNRASTVDDTDETRTSPATSPPPKITRAGRSTNRSMGRVKAESSSRQQSKDTTVTEDEGAEETEEAGEDDEHEGEEEDGTPSPKTSKGASKAKADAPATRKSKRKR</sequence>
<keyword evidence="3" id="KW-0156">Chromatin regulator</keyword>
<feature type="compositionally biased region" description="Low complexity" evidence="8">
    <location>
        <begin position="152"/>
        <end position="164"/>
    </location>
</feature>
<gene>
    <name evidence="9" type="ORF">NA56DRAFT_669866</name>
</gene>
<dbReference type="OrthoDB" id="5595141at2759"/>
<dbReference type="PANTHER" id="PTHR13581">
    <property type="entry name" value="MRG-BINDING PROTEIN"/>
    <property type="match status" value="1"/>
</dbReference>
<comment type="subcellular location">
    <subcellularLocation>
        <location evidence="1">Nucleus</location>
    </subcellularLocation>
</comment>
<dbReference type="STRING" id="1745343.A0A2J6QAN1"/>
<dbReference type="GO" id="GO:0006357">
    <property type="term" value="P:regulation of transcription by RNA polymerase II"/>
    <property type="evidence" value="ECO:0007669"/>
    <property type="project" value="TreeGrafter"/>
</dbReference>